<dbReference type="Proteomes" id="UP001493153">
    <property type="component" value="Chromosome"/>
</dbReference>
<name>A0ABZ2PYQ7_9BURK</name>
<accession>A0ABZ2PYQ7</accession>
<organism evidence="1 2">
    <name type="scientific">Mycetohabitans rhizoxinica</name>
    <dbReference type="NCBI Taxonomy" id="412963"/>
    <lineage>
        <taxon>Bacteria</taxon>
        <taxon>Pseudomonadati</taxon>
        <taxon>Pseudomonadota</taxon>
        <taxon>Betaproteobacteria</taxon>
        <taxon>Burkholderiales</taxon>
        <taxon>Burkholderiaceae</taxon>
        <taxon>Mycetohabitans</taxon>
    </lineage>
</organism>
<dbReference type="EMBL" id="CP062176">
    <property type="protein sequence ID" value="WXK38644.1"/>
    <property type="molecule type" value="Genomic_DNA"/>
</dbReference>
<evidence type="ECO:0000313" key="1">
    <source>
        <dbReference type="EMBL" id="WXK38644.1"/>
    </source>
</evidence>
<reference evidence="1 2" key="1">
    <citation type="submission" date="2020-09" db="EMBL/GenBank/DDBJ databases">
        <title>Genome sequences of Mycetohabitans spp.</title>
        <authorList>
            <person name="Carter M.E."/>
            <person name="Carpenter S.C.D."/>
            <person name="Bogdanove A.J."/>
        </authorList>
    </citation>
    <scope>NUCLEOTIDE SEQUENCE [LARGE SCALE GENOMIC DNA]</scope>
    <source>
        <strain evidence="1 2">B12</strain>
    </source>
</reference>
<dbReference type="RefSeq" id="WP_338911358.1">
    <property type="nucleotide sequence ID" value="NZ_CP062176.1"/>
</dbReference>
<protein>
    <submittedName>
        <fullName evidence="1">Uncharacterized protein</fullName>
    </submittedName>
</protein>
<sequence length="45" mass="4638">MAITAASVRKPLDAFAIALLALAGLTSTAHVTEWTPVAVVGIAYR</sequence>
<evidence type="ECO:0000313" key="2">
    <source>
        <dbReference type="Proteomes" id="UP001493153"/>
    </source>
</evidence>
<keyword evidence="2" id="KW-1185">Reference proteome</keyword>
<gene>
    <name evidence="1" type="ORF">IHE29_04860</name>
</gene>
<proteinExistence type="predicted"/>